<sequence>MPNLQVNGVEPYYEELGDGKAILGFHGTPGSALLWTDAAGELAGHGRCIIYDRRGFYRSSRPEPFHAVDLADH</sequence>
<proteinExistence type="predicted"/>
<organism evidence="1 2">
    <name type="scientific">Arthrobacter deserti</name>
    <dbReference type="NCBI Taxonomy" id="1742687"/>
    <lineage>
        <taxon>Bacteria</taxon>
        <taxon>Bacillati</taxon>
        <taxon>Actinomycetota</taxon>
        <taxon>Actinomycetes</taxon>
        <taxon>Micrococcales</taxon>
        <taxon>Micrococcaceae</taxon>
        <taxon>Arthrobacter</taxon>
    </lineage>
</organism>
<dbReference type="EMBL" id="JAAZSR010000340">
    <property type="protein sequence ID" value="NKX51892.1"/>
    <property type="molecule type" value="Genomic_DNA"/>
</dbReference>
<protein>
    <recommendedName>
        <fullName evidence="3">Alpha/beta hydrolase</fullName>
    </recommendedName>
</protein>
<name>A0ABX1JRD0_9MICC</name>
<dbReference type="Proteomes" id="UP000523795">
    <property type="component" value="Unassembled WGS sequence"/>
</dbReference>
<dbReference type="Gene3D" id="3.40.50.1820">
    <property type="entry name" value="alpha/beta hydrolase"/>
    <property type="match status" value="1"/>
</dbReference>
<comment type="caution">
    <text evidence="1">The sequence shown here is derived from an EMBL/GenBank/DDBJ whole genome shotgun (WGS) entry which is preliminary data.</text>
</comment>
<evidence type="ECO:0000313" key="1">
    <source>
        <dbReference type="EMBL" id="NKX51892.1"/>
    </source>
</evidence>
<gene>
    <name evidence="1" type="ORF">HER39_15230</name>
</gene>
<accession>A0ABX1JRD0</accession>
<feature type="non-terminal residue" evidence="1">
    <location>
        <position position="73"/>
    </location>
</feature>
<keyword evidence="2" id="KW-1185">Reference proteome</keyword>
<evidence type="ECO:0000313" key="2">
    <source>
        <dbReference type="Proteomes" id="UP000523795"/>
    </source>
</evidence>
<reference evidence="1 2" key="1">
    <citation type="submission" date="2020-04" db="EMBL/GenBank/DDBJ databases">
        <authorList>
            <person name="Liu S."/>
        </authorList>
    </citation>
    <scope>NUCLEOTIDE SEQUENCE [LARGE SCALE GENOMIC DNA]</scope>
    <source>
        <strain evidence="1 2">CGMCC 1.15091</strain>
    </source>
</reference>
<dbReference type="InterPro" id="IPR029058">
    <property type="entry name" value="AB_hydrolase_fold"/>
</dbReference>
<evidence type="ECO:0008006" key="3">
    <source>
        <dbReference type="Google" id="ProtNLM"/>
    </source>
</evidence>
<dbReference type="SUPFAM" id="SSF53474">
    <property type="entry name" value="alpha/beta-Hydrolases"/>
    <property type="match status" value="1"/>
</dbReference>